<feature type="compositionally biased region" description="Low complexity" evidence="1">
    <location>
        <begin position="104"/>
        <end position="128"/>
    </location>
</feature>
<evidence type="ECO:0000313" key="2">
    <source>
        <dbReference type="EMBL" id="RDX43848.1"/>
    </source>
</evidence>
<evidence type="ECO:0000256" key="1">
    <source>
        <dbReference type="SAM" id="MobiDB-lite"/>
    </source>
</evidence>
<dbReference type="InterPro" id="IPR041078">
    <property type="entry name" value="Plavaka"/>
</dbReference>
<protein>
    <submittedName>
        <fullName evidence="2">Uncharacterized protein</fullName>
    </submittedName>
</protein>
<reference evidence="2 3" key="1">
    <citation type="journal article" date="2018" name="Biotechnol. Biofuels">
        <title>Integrative visual omics of the white-rot fungus Polyporus brumalis exposes the biotechnological potential of its oxidative enzymes for delignifying raw plant biomass.</title>
        <authorList>
            <person name="Miyauchi S."/>
            <person name="Rancon A."/>
            <person name="Drula E."/>
            <person name="Hage H."/>
            <person name="Chaduli D."/>
            <person name="Favel A."/>
            <person name="Grisel S."/>
            <person name="Henrissat B."/>
            <person name="Herpoel-Gimbert I."/>
            <person name="Ruiz-Duenas F.J."/>
            <person name="Chevret D."/>
            <person name="Hainaut M."/>
            <person name="Lin J."/>
            <person name="Wang M."/>
            <person name="Pangilinan J."/>
            <person name="Lipzen A."/>
            <person name="Lesage-Meessen L."/>
            <person name="Navarro D."/>
            <person name="Riley R."/>
            <person name="Grigoriev I.V."/>
            <person name="Zhou S."/>
            <person name="Raouche S."/>
            <person name="Rosso M.N."/>
        </authorList>
    </citation>
    <scope>NUCLEOTIDE SEQUENCE [LARGE SCALE GENOMIC DNA]</scope>
    <source>
        <strain evidence="2 3">BRFM 1820</strain>
    </source>
</reference>
<feature type="non-terminal residue" evidence="2">
    <location>
        <position position="1"/>
    </location>
</feature>
<sequence>LPAHIRPPTPPPRPPTPPPADSEEEPRADEPDVEPAALVFTIRTEPNAFGVYREYTRRPQHDPEEMKTFKDFIDPAAFPEAAPSTEGCMPSAFQAVRGSNSGLPPSQASATSSRSPSPSCFPSPSAIPDQQLYAPMRNVSEFRLLQWQYNHPNSSSNRAVNALVRDVFQAEGFSVSHFPPGFTIEGAQARMESWDTQDDLTTLFPTEYGWQNARVLIRIPKEGVKFISEEHAPQYPVDDVLIRDLLDIFVATYESSAARDFHWIPHRMLCRTRSPIIHASLPEESVQSSTSTPPQGRRVRRVYTEFYNSDEMLEADADLQARPRHPDDPPDLEYAVGPILLWSDSTHLASFGTASLWPVYAYTGLQSKYTRGRPTSFSAQHIAYIPSVCFHSPLVP</sequence>
<dbReference type="EMBL" id="KZ857458">
    <property type="protein sequence ID" value="RDX43848.1"/>
    <property type="molecule type" value="Genomic_DNA"/>
</dbReference>
<feature type="region of interest" description="Disordered" evidence="1">
    <location>
        <begin position="83"/>
        <end position="128"/>
    </location>
</feature>
<proteinExistence type="predicted"/>
<accession>A0A371CU77</accession>
<keyword evidence="3" id="KW-1185">Reference proteome</keyword>
<dbReference type="Proteomes" id="UP000256964">
    <property type="component" value="Unassembled WGS sequence"/>
</dbReference>
<name>A0A371CU77_9APHY</name>
<gene>
    <name evidence="2" type="ORF">OH76DRAFT_1360638</name>
</gene>
<feature type="compositionally biased region" description="Pro residues" evidence="1">
    <location>
        <begin position="1"/>
        <end position="20"/>
    </location>
</feature>
<organism evidence="2 3">
    <name type="scientific">Lentinus brumalis</name>
    <dbReference type="NCBI Taxonomy" id="2498619"/>
    <lineage>
        <taxon>Eukaryota</taxon>
        <taxon>Fungi</taxon>
        <taxon>Dikarya</taxon>
        <taxon>Basidiomycota</taxon>
        <taxon>Agaricomycotina</taxon>
        <taxon>Agaricomycetes</taxon>
        <taxon>Polyporales</taxon>
        <taxon>Polyporaceae</taxon>
        <taxon>Lentinus</taxon>
    </lineage>
</organism>
<evidence type="ECO:0000313" key="3">
    <source>
        <dbReference type="Proteomes" id="UP000256964"/>
    </source>
</evidence>
<dbReference type="STRING" id="139420.A0A371CU77"/>
<dbReference type="AlphaFoldDB" id="A0A371CU77"/>
<dbReference type="OrthoDB" id="3208495at2759"/>
<feature type="compositionally biased region" description="Acidic residues" evidence="1">
    <location>
        <begin position="21"/>
        <end position="33"/>
    </location>
</feature>
<dbReference type="Pfam" id="PF18759">
    <property type="entry name" value="Plavaka"/>
    <property type="match status" value="1"/>
</dbReference>
<feature type="region of interest" description="Disordered" evidence="1">
    <location>
        <begin position="1"/>
        <end position="36"/>
    </location>
</feature>